<dbReference type="OrthoDB" id="9782422at2"/>
<dbReference type="SMART" id="SM00797">
    <property type="entry name" value="AHS2"/>
    <property type="match status" value="1"/>
</dbReference>
<dbReference type="EMBL" id="MSCL01000001">
    <property type="protein sequence ID" value="PQJ75073.1"/>
    <property type="molecule type" value="Genomic_DNA"/>
</dbReference>
<name>A0A2S7WBS2_9FLAO</name>
<accession>A0A2S7WBS2</accession>
<dbReference type="PANTHER" id="PTHR43309:SF5">
    <property type="entry name" value="5-OXOPROLINASE SUBUNIT C"/>
    <property type="match status" value="1"/>
</dbReference>
<feature type="domain" description="Carboxyltransferase" evidence="4">
    <location>
        <begin position="23"/>
        <end position="283"/>
    </location>
</feature>
<organism evidence="5 6">
    <name type="scientific">Polaribacter gangjinensis</name>
    <dbReference type="NCBI Taxonomy" id="574710"/>
    <lineage>
        <taxon>Bacteria</taxon>
        <taxon>Pseudomonadati</taxon>
        <taxon>Bacteroidota</taxon>
        <taxon>Flavobacteriia</taxon>
        <taxon>Flavobacteriales</taxon>
        <taxon>Flavobacteriaceae</taxon>
    </lineage>
</organism>
<dbReference type="Proteomes" id="UP000237608">
    <property type="component" value="Unassembled WGS sequence"/>
</dbReference>
<keyword evidence="1" id="KW-0547">Nucleotide-binding</keyword>
<dbReference type="InterPro" id="IPR052708">
    <property type="entry name" value="PxpC"/>
</dbReference>
<reference evidence="5 6" key="1">
    <citation type="submission" date="2016-12" db="EMBL/GenBank/DDBJ databases">
        <title>Trade-off between light-utilization and light-protection in marine flavobacteria.</title>
        <authorList>
            <person name="Kumagai Y."/>
            <person name="Yoshizawa S."/>
            <person name="Kogure K."/>
            <person name="Iwasaki W."/>
        </authorList>
    </citation>
    <scope>NUCLEOTIDE SEQUENCE [LARGE SCALE GENOMIC DNA]</scope>
    <source>
        <strain evidence="5 6">KCTC 22729</strain>
    </source>
</reference>
<evidence type="ECO:0000256" key="2">
    <source>
        <dbReference type="ARBA" id="ARBA00022801"/>
    </source>
</evidence>
<dbReference type="AlphaFoldDB" id="A0A2S7WBS2"/>
<evidence type="ECO:0000256" key="3">
    <source>
        <dbReference type="ARBA" id="ARBA00022840"/>
    </source>
</evidence>
<dbReference type="PANTHER" id="PTHR43309">
    <property type="entry name" value="5-OXOPROLINASE SUBUNIT C"/>
    <property type="match status" value="1"/>
</dbReference>
<proteinExistence type="predicted"/>
<dbReference type="RefSeq" id="WP_105046214.1">
    <property type="nucleotide sequence ID" value="NZ_CP150662.1"/>
</dbReference>
<dbReference type="Pfam" id="PF02626">
    <property type="entry name" value="CT_A_B"/>
    <property type="match status" value="1"/>
</dbReference>
<dbReference type="InterPro" id="IPR003778">
    <property type="entry name" value="CT_A_B"/>
</dbReference>
<keyword evidence="2 5" id="KW-0378">Hydrolase</keyword>
<dbReference type="GO" id="GO:0005524">
    <property type="term" value="F:ATP binding"/>
    <property type="evidence" value="ECO:0007669"/>
    <property type="project" value="UniProtKB-KW"/>
</dbReference>
<evidence type="ECO:0000256" key="1">
    <source>
        <dbReference type="ARBA" id="ARBA00022741"/>
    </source>
</evidence>
<dbReference type="InterPro" id="IPR029000">
    <property type="entry name" value="Cyclophilin-like_dom_sf"/>
</dbReference>
<evidence type="ECO:0000313" key="6">
    <source>
        <dbReference type="Proteomes" id="UP000237608"/>
    </source>
</evidence>
<dbReference type="Gene3D" id="2.40.100.10">
    <property type="entry name" value="Cyclophilin-like"/>
    <property type="match status" value="1"/>
</dbReference>
<keyword evidence="3" id="KW-0067">ATP-binding</keyword>
<keyword evidence="6" id="KW-1185">Reference proteome</keyword>
<evidence type="ECO:0000259" key="4">
    <source>
        <dbReference type="SMART" id="SM00797"/>
    </source>
</evidence>
<protein>
    <submittedName>
        <fullName evidence="5">Allophanate hydrolase</fullName>
    </submittedName>
</protein>
<gene>
    <name evidence="5" type="ORF">BTO13_07330</name>
</gene>
<evidence type="ECO:0000313" key="5">
    <source>
        <dbReference type="EMBL" id="PQJ75073.1"/>
    </source>
</evidence>
<dbReference type="GO" id="GO:0016787">
    <property type="term" value="F:hydrolase activity"/>
    <property type="evidence" value="ECO:0007669"/>
    <property type="project" value="UniProtKB-KW"/>
</dbReference>
<sequence>MIKVLNPGFYTTIQDKGRVGFATFGVPISGVMDSFSADFANIILNNSLEDAFLEITFGGCSLQFLEKTIICISGADFSPTLNQTKINLNTKIEVQKNDVLTFGKRNFGAYAYLAVKGGFQTEIKLKSRSFYQNITKNYLLKKGDLLPILSIHEELSTSNASIKFPNYHFDSKEIFCYKGPEFELLNEYQKKILFKNSFTISKDINRIGFKLEELMENELPQILTSAVFPGTVQLTPSGKLIVLMRDCQVTGGYPRILQLSEKSINQFAQKTTNDTFRFSLLES</sequence>
<comment type="caution">
    <text evidence="5">The sequence shown here is derived from an EMBL/GenBank/DDBJ whole genome shotgun (WGS) entry which is preliminary data.</text>
</comment>